<organism evidence="3 5">
    <name type="scientific">Roseomonas mucosa</name>
    <dbReference type="NCBI Taxonomy" id="207340"/>
    <lineage>
        <taxon>Bacteria</taxon>
        <taxon>Pseudomonadati</taxon>
        <taxon>Pseudomonadota</taxon>
        <taxon>Alphaproteobacteria</taxon>
        <taxon>Acetobacterales</taxon>
        <taxon>Roseomonadaceae</taxon>
        <taxon>Roseomonas</taxon>
    </lineage>
</organism>
<dbReference type="OrthoDB" id="9795692at2"/>
<dbReference type="EC" id="4.3.2.7" evidence="1"/>
<dbReference type="CDD" id="cd06661">
    <property type="entry name" value="GGCT_like"/>
    <property type="match status" value="1"/>
</dbReference>
<dbReference type="EMBL" id="UGVN01000001">
    <property type="protein sequence ID" value="SUE42057.1"/>
    <property type="molecule type" value="Genomic_DNA"/>
</dbReference>
<dbReference type="GO" id="GO:0006751">
    <property type="term" value="P:glutathione catabolic process"/>
    <property type="evidence" value="ECO:0007669"/>
    <property type="project" value="InterPro"/>
</dbReference>
<reference evidence="4 6" key="2">
    <citation type="submission" date="2018-06" db="EMBL/GenBank/DDBJ databases">
        <authorList>
            <consortium name="Pathogen Informatics"/>
            <person name="Doyle S."/>
        </authorList>
    </citation>
    <scope>NUCLEOTIDE SEQUENCE [LARGE SCALE GENOMIC DNA]</scope>
    <source>
        <strain evidence="4 6">NCTC13291</strain>
    </source>
</reference>
<keyword evidence="2" id="KW-0456">Lyase</keyword>
<evidence type="ECO:0000256" key="2">
    <source>
        <dbReference type="ARBA" id="ARBA00023239"/>
    </source>
</evidence>
<sequence length="242" mass="26182">MSLTDPSSLAAPDEDIPLSDVLTRDLLRSGKLDRMVAAAVPDLRLMSDAEREASLRQTLAARPAAEEGAWVFAYGSLMWNPTIHHVDRRVARVEGWHRSFCLSTPIGRGTPENPGLVLALDEGGWCDGVALRLDEGNLLDELSLLWRREMLTGAYRPVWVPLHDSRGEVFGQGIAFAIDPAGPQCVRLGEAETVRRLATARGQIGSSADYLFRTREGLEALGLSDPAIERLAALVAGFGAAA</sequence>
<dbReference type="PANTHER" id="PTHR12192">
    <property type="entry name" value="CATION TRANSPORT PROTEIN CHAC-RELATED"/>
    <property type="match status" value="1"/>
</dbReference>
<proteinExistence type="predicted"/>
<dbReference type="GO" id="GO:0005737">
    <property type="term" value="C:cytoplasm"/>
    <property type="evidence" value="ECO:0007669"/>
    <property type="project" value="TreeGrafter"/>
</dbReference>
<reference evidence="3 5" key="1">
    <citation type="submission" date="2016-12" db="EMBL/GenBank/DDBJ databases">
        <title>Draft genome sequence of Roseomonas mucosa strain AU37, isolated from a peripheral intravenous catheter.</title>
        <authorList>
            <person name="Choudhury M.A."/>
            <person name="Sidjabat H.E."/>
            <person name="Wailan A.M."/>
            <person name="Zhang L."/>
            <person name="Marsh N.M."/>
            <person name="Rickard C.M."/>
            <person name="Davies M."/>
            <person name="Mcmillan D.J."/>
        </authorList>
    </citation>
    <scope>NUCLEOTIDE SEQUENCE [LARGE SCALE GENOMIC DNA]</scope>
    <source>
        <strain evidence="3 5">SAVE376</strain>
    </source>
</reference>
<evidence type="ECO:0000313" key="6">
    <source>
        <dbReference type="Proteomes" id="UP000254919"/>
    </source>
</evidence>
<dbReference type="Proteomes" id="UP000254919">
    <property type="component" value="Unassembled WGS sequence"/>
</dbReference>
<evidence type="ECO:0000313" key="5">
    <source>
        <dbReference type="Proteomes" id="UP000054844"/>
    </source>
</evidence>
<dbReference type="Pfam" id="PF04752">
    <property type="entry name" value="ChaC"/>
    <property type="match status" value="1"/>
</dbReference>
<dbReference type="SUPFAM" id="SSF110857">
    <property type="entry name" value="Gamma-glutamyl cyclotransferase-like"/>
    <property type="match status" value="1"/>
</dbReference>
<dbReference type="STRING" id="207340.APZ41_002225"/>
<keyword evidence="3" id="KW-0808">Transferase</keyword>
<dbReference type="Gene3D" id="3.10.490.10">
    <property type="entry name" value="Gamma-glutamyl cyclotransferase-like"/>
    <property type="match status" value="1"/>
</dbReference>
<name>A0A1S8D8U5_9PROT</name>
<evidence type="ECO:0000313" key="3">
    <source>
        <dbReference type="EMBL" id="ONH84792.1"/>
    </source>
</evidence>
<protein>
    <recommendedName>
        <fullName evidence="1">glutathione-specific gamma-glutamylcyclotransferase</fullName>
        <ecNumber evidence="1">4.3.2.7</ecNumber>
    </recommendedName>
</protein>
<dbReference type="GO" id="GO:0061928">
    <property type="term" value="F:glutathione specific gamma-glutamylcyclotransferase activity"/>
    <property type="evidence" value="ECO:0007669"/>
    <property type="project" value="UniProtKB-EC"/>
</dbReference>
<gene>
    <name evidence="3" type="ORF">APZ41_002225</name>
    <name evidence="4" type="ORF">NCTC13291_03674</name>
</gene>
<accession>A0A1S8D8U5</accession>
<dbReference type="AlphaFoldDB" id="A0A1S8D8U5"/>
<dbReference type="InterPro" id="IPR006840">
    <property type="entry name" value="ChaC"/>
</dbReference>
<dbReference type="EMBL" id="LLWF02000003">
    <property type="protein sequence ID" value="ONH84792.1"/>
    <property type="molecule type" value="Genomic_DNA"/>
</dbReference>
<dbReference type="GO" id="GO:0016740">
    <property type="term" value="F:transferase activity"/>
    <property type="evidence" value="ECO:0007669"/>
    <property type="project" value="UniProtKB-KW"/>
</dbReference>
<dbReference type="RefSeq" id="WP_019461566.1">
    <property type="nucleotide sequence ID" value="NZ_AP031462.1"/>
</dbReference>
<keyword evidence="5" id="KW-1185">Reference proteome</keyword>
<evidence type="ECO:0000256" key="1">
    <source>
        <dbReference type="ARBA" id="ARBA00012344"/>
    </source>
</evidence>
<dbReference type="PANTHER" id="PTHR12192:SF2">
    <property type="entry name" value="GLUTATHIONE-SPECIFIC GAMMA-GLUTAMYLCYCLOTRANSFERASE 2"/>
    <property type="match status" value="1"/>
</dbReference>
<dbReference type="GeneID" id="99634818"/>
<dbReference type="InterPro" id="IPR013024">
    <property type="entry name" value="GGCT-like"/>
</dbReference>
<evidence type="ECO:0000313" key="4">
    <source>
        <dbReference type="EMBL" id="SUE42057.1"/>
    </source>
</evidence>
<dbReference type="Proteomes" id="UP000054844">
    <property type="component" value="Unassembled WGS sequence"/>
</dbReference>
<dbReference type="InterPro" id="IPR036568">
    <property type="entry name" value="GGCT-like_sf"/>
</dbReference>